<feature type="transmembrane region" description="Helical" evidence="1">
    <location>
        <begin position="383"/>
        <end position="407"/>
    </location>
</feature>
<feature type="transmembrane region" description="Helical" evidence="1">
    <location>
        <begin position="428"/>
        <end position="450"/>
    </location>
</feature>
<dbReference type="Gene3D" id="3.30.70.1430">
    <property type="entry name" value="Multidrug efflux transporter AcrB pore domain"/>
    <property type="match status" value="2"/>
</dbReference>
<dbReference type="RefSeq" id="WP_311692844.1">
    <property type="nucleotide sequence ID" value="NZ_JAVRHL010000003.1"/>
</dbReference>
<accession>A0ABU3DJI6</accession>
<evidence type="ECO:0000256" key="1">
    <source>
        <dbReference type="SAM" id="Phobius"/>
    </source>
</evidence>
<dbReference type="SUPFAM" id="SSF82866">
    <property type="entry name" value="Multidrug efflux transporter AcrB transmembrane domain"/>
    <property type="match status" value="2"/>
</dbReference>
<dbReference type="PANTHER" id="PTHR32063:SF0">
    <property type="entry name" value="SWARMING MOTILITY PROTEIN SWRC"/>
    <property type="match status" value="1"/>
</dbReference>
<dbReference type="Gene3D" id="3.30.2090.10">
    <property type="entry name" value="Multidrug efflux transporter AcrB TolC docking domain, DN and DC subdomains"/>
    <property type="match status" value="2"/>
</dbReference>
<keyword evidence="1" id="KW-0472">Membrane</keyword>
<dbReference type="Gene3D" id="1.20.1640.10">
    <property type="entry name" value="Multidrug efflux transporter AcrB transmembrane domain"/>
    <property type="match status" value="2"/>
</dbReference>
<feature type="transmembrane region" description="Helical" evidence="1">
    <location>
        <begin position="853"/>
        <end position="875"/>
    </location>
</feature>
<dbReference type="InterPro" id="IPR001036">
    <property type="entry name" value="Acrflvin-R"/>
</dbReference>
<feature type="transmembrane region" description="Helical" evidence="1">
    <location>
        <begin position="462"/>
        <end position="487"/>
    </location>
</feature>
<dbReference type="PANTHER" id="PTHR32063">
    <property type="match status" value="1"/>
</dbReference>
<proteinExistence type="predicted"/>
<feature type="transmembrane region" description="Helical" evidence="1">
    <location>
        <begin position="358"/>
        <end position="377"/>
    </location>
</feature>
<feature type="transmembrane region" description="Helical" evidence="1">
    <location>
        <begin position="530"/>
        <end position="550"/>
    </location>
</feature>
<feature type="transmembrane region" description="Helical" evidence="1">
    <location>
        <begin position="332"/>
        <end position="351"/>
    </location>
</feature>
<dbReference type="Gene3D" id="3.30.70.1440">
    <property type="entry name" value="Multidrug efflux transporter AcrB pore domain"/>
    <property type="match status" value="1"/>
</dbReference>
<keyword evidence="3" id="KW-1185">Reference proteome</keyword>
<gene>
    <name evidence="2" type="ORF">RM543_14455</name>
</gene>
<dbReference type="Gene3D" id="3.30.70.1320">
    <property type="entry name" value="Multidrug efflux transporter AcrB pore domain like"/>
    <property type="match status" value="1"/>
</dbReference>
<reference evidence="2 3" key="1">
    <citation type="submission" date="2023-09" db="EMBL/GenBank/DDBJ databases">
        <authorList>
            <person name="Rey-Velasco X."/>
        </authorList>
    </citation>
    <scope>NUCLEOTIDE SEQUENCE [LARGE SCALE GENOMIC DNA]</scope>
    <source>
        <strain evidence="2 3">F158</strain>
    </source>
</reference>
<dbReference type="Pfam" id="PF00873">
    <property type="entry name" value="ACR_tran"/>
    <property type="match status" value="1"/>
</dbReference>
<dbReference type="SUPFAM" id="SSF82714">
    <property type="entry name" value="Multidrug efflux transporter AcrB TolC docking domain, DN and DC subdomains"/>
    <property type="match status" value="2"/>
</dbReference>
<feature type="transmembrane region" description="Helical" evidence="1">
    <location>
        <begin position="998"/>
        <end position="1023"/>
    </location>
</feature>
<dbReference type="Proteomes" id="UP001265259">
    <property type="component" value="Unassembled WGS sequence"/>
</dbReference>
<evidence type="ECO:0000313" key="3">
    <source>
        <dbReference type="Proteomes" id="UP001265259"/>
    </source>
</evidence>
<dbReference type="SUPFAM" id="SSF82693">
    <property type="entry name" value="Multidrug efflux transporter AcrB pore domain, PN1, PN2, PC1 and PC2 subdomains"/>
    <property type="match status" value="3"/>
</dbReference>
<feature type="transmembrane region" description="Helical" evidence="1">
    <location>
        <begin position="908"/>
        <end position="929"/>
    </location>
</feature>
<name>A0ABU3DJI6_9RHOB</name>
<protein>
    <submittedName>
        <fullName evidence="2">Efflux RND transporter permease subunit</fullName>
    </submittedName>
</protein>
<keyword evidence="1" id="KW-0812">Transmembrane</keyword>
<dbReference type="InterPro" id="IPR027463">
    <property type="entry name" value="AcrB_DN_DC_subdom"/>
</dbReference>
<organism evidence="2 3">
    <name type="scientific">Tropicimonas omnivorans</name>
    <dbReference type="NCBI Taxonomy" id="3075590"/>
    <lineage>
        <taxon>Bacteria</taxon>
        <taxon>Pseudomonadati</taxon>
        <taxon>Pseudomonadota</taxon>
        <taxon>Alphaproteobacteria</taxon>
        <taxon>Rhodobacterales</taxon>
        <taxon>Roseobacteraceae</taxon>
        <taxon>Tropicimonas</taxon>
    </lineage>
</organism>
<sequence>MNAIIDGAFDRARVVALVLIGVLCAGAYAYITIPKESMPEVPIPVIYVVTTLEGISPEDAERLLVSPLETEMSSIEDVKQMEASAGEGYASVTLEFDAGFDAAEALDRVREAVDTASTELPEDATEPSVNEVNTALFPILTATLSGPVPERTLNRLAEDLQTRLESLAGVLEVDVGGERTELMEVLIDPTVFETYNISFEELINQINRNNRLIAAGAIENGAGRIVIKVPGLIENLEDVMELPIKVSGTTVVTFGDVATVRRTFEDPTSFARIGGQPALALEIKKRSGANIIETVEAAKEVIASEQEGWPDSVQIEYLQDESQQVRDLLSDLESNVITAIILVMVVIVWALGFRSSILVGLSIPGAFLAGVLTLYAMGLTMNIIVLFSLILVVGMLVDGAIVTTELADRKLMEGASPREAYSYAAKRMTWPIIASTMTTLSVFFPLLFWTGTVGEIMKFLPITVILTLSASLFMALIFIPVLGGLIGRRQPQTQAAKVTMYEAETGDPRRIGGITGAYVRVLTAAVKRPWATLLLAVALLVGAFTAYSRLGTGITFFPEIEPDFMQVEVRARDSFSIYERDALVREVENRLLRYENIESVYARTSADRQSDEEVIGTIQLELDEWDTRPTAAVIGERIREGMQDIPGIDVQVQTAQEGPAAGKPVNLQLSIRDPDSQVAVVEQVREAMEQIGGYTDVTDTLPIPGVEWRIELNRSEAARFGADVSLLGQAVQLLTQGITVAEYRPSDVDGSVDIRVRFPAGQRTLEELQSLRVPTSAGLIPIGNFVTFEPSPRTGLIHRIDQRRVVTIEADVAQGLLANDQINALRGALERMELPPGVDWSFGGEAEDQQESMIFLATAFLVAIVLMFAILLTQFNSFAQSVIVMTAIIFSVAGVLLGLLVTGRPFGIVMGGVGVIALAGIVVNNNIVLIDTYNELRAEGLSPMEAAIRSGAQRFRPVLLTSITTALGLMPMVFALSVDVMGRDVVYGAPSTQYWTELSSAIAGGLTVATVLTLVVTPAMLMLPLKKKRRAVRDGPLAARPQPCAQPAE</sequence>
<feature type="transmembrane region" description="Helical" evidence="1">
    <location>
        <begin position="882"/>
        <end position="902"/>
    </location>
</feature>
<keyword evidence="1" id="KW-1133">Transmembrane helix</keyword>
<dbReference type="EMBL" id="JAVRHL010000003">
    <property type="protein sequence ID" value="MDT0683888.1"/>
    <property type="molecule type" value="Genomic_DNA"/>
</dbReference>
<evidence type="ECO:0000313" key="2">
    <source>
        <dbReference type="EMBL" id="MDT0683888.1"/>
    </source>
</evidence>
<dbReference type="PRINTS" id="PR00702">
    <property type="entry name" value="ACRIFLAVINRP"/>
</dbReference>
<feature type="transmembrane region" description="Helical" evidence="1">
    <location>
        <begin position="958"/>
        <end position="978"/>
    </location>
</feature>
<comment type="caution">
    <text evidence="2">The sequence shown here is derived from an EMBL/GenBank/DDBJ whole genome shotgun (WGS) entry which is preliminary data.</text>
</comment>